<keyword evidence="8" id="KW-1185">Reference proteome</keyword>
<evidence type="ECO:0000256" key="3">
    <source>
        <dbReference type="ARBA" id="ARBA00022692"/>
    </source>
</evidence>
<proteinExistence type="predicted"/>
<feature type="transmembrane region" description="Helical" evidence="6">
    <location>
        <begin position="185"/>
        <end position="207"/>
    </location>
</feature>
<accession>A0ABU0LYR3</accession>
<dbReference type="RefSeq" id="WP_307291645.1">
    <property type="nucleotide sequence ID" value="NZ_JAUSWO010000001.1"/>
</dbReference>
<reference evidence="7" key="1">
    <citation type="submission" date="2023-07" db="EMBL/GenBank/DDBJ databases">
        <title>Genomic Encyclopedia of Type Strains, Phase IV (KMG-IV): sequencing the most valuable type-strain genomes for metagenomic binning, comparative biology and taxonomic classification.</title>
        <authorList>
            <person name="Goeker M."/>
        </authorList>
    </citation>
    <scope>NUCLEOTIDE SEQUENCE [LARGE SCALE GENOMIC DNA]</scope>
    <source>
        <strain evidence="7">DSM 21204</strain>
    </source>
</reference>
<protein>
    <submittedName>
        <fullName evidence="7">Uncharacterized membrane protein YbhN (UPF0104 family)</fullName>
    </submittedName>
</protein>
<feature type="transmembrane region" description="Helical" evidence="6">
    <location>
        <begin position="66"/>
        <end position="87"/>
    </location>
</feature>
<dbReference type="Proteomes" id="UP001240643">
    <property type="component" value="Unassembled WGS sequence"/>
</dbReference>
<keyword evidence="2" id="KW-1003">Cell membrane</keyword>
<dbReference type="PANTHER" id="PTHR37693:SF1">
    <property type="entry name" value="INTEGRAL MEMBRANE PROTEIN"/>
    <property type="match status" value="1"/>
</dbReference>
<feature type="transmembrane region" description="Helical" evidence="6">
    <location>
        <begin position="144"/>
        <end position="165"/>
    </location>
</feature>
<dbReference type="Pfam" id="PF03706">
    <property type="entry name" value="LPG_synthase_TM"/>
    <property type="match status" value="1"/>
</dbReference>
<evidence type="ECO:0000313" key="7">
    <source>
        <dbReference type="EMBL" id="MDQ0513830.1"/>
    </source>
</evidence>
<comment type="caution">
    <text evidence="7">The sequence shown here is derived from an EMBL/GenBank/DDBJ whole genome shotgun (WGS) entry which is preliminary data.</text>
</comment>
<evidence type="ECO:0000256" key="5">
    <source>
        <dbReference type="ARBA" id="ARBA00023136"/>
    </source>
</evidence>
<keyword evidence="5 6" id="KW-0472">Membrane</keyword>
<sequence>MIKNPINNSNTHLNSPTFFDKKKIIGIVLWTILLFGLIVIVIKFVLDIDFHNLLQTISNLDDTNRFLILAIVLSIINFFIVFLVRILNYSIKLRKVVHEKISYFDWIKHSFVGVFMQMITPFSIGSEPYFVWWLSRKGVSRQKIGTIIGTNLLAWSAMQTIITWPSFIAYSVDNSAAIVSGQVTYIYYIVMFGLLIDITMLALIFGINYSRRIHVAISSTIHFFRKILKMKYITREEIVEKYKNNASYKIAFRKEILEWDTLILVFNNFVATMLLYVIFVLFYYGFNPFSGALIPWNTMFNIINIGTTANNFVPIPNVEGTLQFTLNGLVSFSEIINNADLNNQIANSIFAWRFFTNYLIFAVSLIFIVFLGSYFFTKKTIKYRRKKLNRSF</sequence>
<evidence type="ECO:0000313" key="8">
    <source>
        <dbReference type="Proteomes" id="UP001240643"/>
    </source>
</evidence>
<dbReference type="EMBL" id="JAUSWO010000001">
    <property type="protein sequence ID" value="MDQ0513830.1"/>
    <property type="molecule type" value="Genomic_DNA"/>
</dbReference>
<keyword evidence="3 6" id="KW-0812">Transmembrane</keyword>
<feature type="transmembrane region" description="Helical" evidence="6">
    <location>
        <begin position="358"/>
        <end position="377"/>
    </location>
</feature>
<evidence type="ECO:0000256" key="2">
    <source>
        <dbReference type="ARBA" id="ARBA00022475"/>
    </source>
</evidence>
<evidence type="ECO:0000256" key="4">
    <source>
        <dbReference type="ARBA" id="ARBA00022989"/>
    </source>
</evidence>
<evidence type="ECO:0000256" key="6">
    <source>
        <dbReference type="SAM" id="Phobius"/>
    </source>
</evidence>
<name>A0ABU0LYR3_9BACT</name>
<feature type="transmembrane region" description="Helical" evidence="6">
    <location>
        <begin position="262"/>
        <end position="286"/>
    </location>
</feature>
<dbReference type="PANTHER" id="PTHR37693">
    <property type="entry name" value="PHOSPHATIDYLGLYCEROL LYSYLTRANSFERASE"/>
    <property type="match status" value="1"/>
</dbReference>
<gene>
    <name evidence="7" type="ORF">J2Z62_000268</name>
</gene>
<comment type="subcellular location">
    <subcellularLocation>
        <location evidence="1">Cell membrane</location>
        <topology evidence="1">Multi-pass membrane protein</topology>
    </subcellularLocation>
</comment>
<evidence type="ECO:0000256" key="1">
    <source>
        <dbReference type="ARBA" id="ARBA00004651"/>
    </source>
</evidence>
<feature type="transmembrane region" description="Helical" evidence="6">
    <location>
        <begin position="24"/>
        <end position="46"/>
    </location>
</feature>
<dbReference type="InterPro" id="IPR022791">
    <property type="entry name" value="L-PG_synthase/AglD"/>
</dbReference>
<organism evidence="7 8">
    <name type="scientific">Mycoplasmoides fastidiosum</name>
    <dbReference type="NCBI Taxonomy" id="92758"/>
    <lineage>
        <taxon>Bacteria</taxon>
        <taxon>Bacillati</taxon>
        <taxon>Mycoplasmatota</taxon>
        <taxon>Mycoplasmoidales</taxon>
        <taxon>Mycoplasmoidaceae</taxon>
        <taxon>Mycoplasmoides</taxon>
    </lineage>
</organism>
<keyword evidence="4 6" id="KW-1133">Transmembrane helix</keyword>